<dbReference type="FunFam" id="3.40.50.720:FF:000173">
    <property type="entry name" value="3-oxoacyl-[acyl-carrier protein] reductase"/>
    <property type="match status" value="1"/>
</dbReference>
<dbReference type="GO" id="GO:0016616">
    <property type="term" value="F:oxidoreductase activity, acting on the CH-OH group of donors, NAD or NADP as acceptor"/>
    <property type="evidence" value="ECO:0007669"/>
    <property type="project" value="TreeGrafter"/>
</dbReference>
<dbReference type="InterPro" id="IPR020904">
    <property type="entry name" value="Sc_DH/Rdtase_CS"/>
</dbReference>
<dbReference type="PANTHER" id="PTHR42760">
    <property type="entry name" value="SHORT-CHAIN DEHYDROGENASES/REDUCTASES FAMILY MEMBER"/>
    <property type="match status" value="1"/>
</dbReference>
<dbReference type="Proteomes" id="UP000054560">
    <property type="component" value="Unassembled WGS sequence"/>
</dbReference>
<dbReference type="Pfam" id="PF13561">
    <property type="entry name" value="adh_short_C2"/>
    <property type="match status" value="1"/>
</dbReference>
<dbReference type="STRING" id="667725.A0A0L0FY08"/>
<evidence type="ECO:0000313" key="4">
    <source>
        <dbReference type="EMBL" id="KNC81715.1"/>
    </source>
</evidence>
<dbReference type="EMBL" id="KQ242004">
    <property type="protein sequence ID" value="KNC81715.1"/>
    <property type="molecule type" value="Genomic_DNA"/>
</dbReference>
<name>A0A0L0FY08_9EUKA</name>
<evidence type="ECO:0000256" key="2">
    <source>
        <dbReference type="ARBA" id="ARBA00023002"/>
    </source>
</evidence>
<proteinExistence type="inferred from homology"/>
<feature type="domain" description="Ketoreductase" evidence="3">
    <location>
        <begin position="9"/>
        <end position="203"/>
    </location>
</feature>
<dbReference type="PANTHER" id="PTHR42760:SF133">
    <property type="entry name" value="3-OXOACYL-[ACYL-CARRIER-PROTEIN] REDUCTASE"/>
    <property type="match status" value="1"/>
</dbReference>
<evidence type="ECO:0000259" key="3">
    <source>
        <dbReference type="SMART" id="SM00822"/>
    </source>
</evidence>
<evidence type="ECO:0000313" key="5">
    <source>
        <dbReference type="Proteomes" id="UP000054560"/>
    </source>
</evidence>
<gene>
    <name evidence="4" type="ORF">SARC_05972</name>
</gene>
<comment type="similarity">
    <text evidence="1">Belongs to the short-chain dehydrogenases/reductases (SDR) family.</text>
</comment>
<dbReference type="PRINTS" id="PR00080">
    <property type="entry name" value="SDRFAMILY"/>
</dbReference>
<dbReference type="PRINTS" id="PR00081">
    <property type="entry name" value="GDHRDH"/>
</dbReference>
<dbReference type="InterPro" id="IPR036291">
    <property type="entry name" value="NAD(P)-bd_dom_sf"/>
</dbReference>
<dbReference type="RefSeq" id="XP_014155617.1">
    <property type="nucleotide sequence ID" value="XM_014300142.1"/>
</dbReference>
<organism evidence="4 5">
    <name type="scientific">Sphaeroforma arctica JP610</name>
    <dbReference type="NCBI Taxonomy" id="667725"/>
    <lineage>
        <taxon>Eukaryota</taxon>
        <taxon>Ichthyosporea</taxon>
        <taxon>Ichthyophonida</taxon>
        <taxon>Sphaeroforma</taxon>
    </lineage>
</organism>
<dbReference type="PROSITE" id="PS00061">
    <property type="entry name" value="ADH_SHORT"/>
    <property type="match status" value="1"/>
</dbReference>
<dbReference type="GO" id="GO:0048038">
    <property type="term" value="F:quinone binding"/>
    <property type="evidence" value="ECO:0007669"/>
    <property type="project" value="TreeGrafter"/>
</dbReference>
<sequence length="257" mass="26906">MALSGLAQRVVVVAGATGGIGRAISELYVREGCKVALLGRTEKTLVELQSHLLELANKEHAENDKQLSAVYVATCDVTDSPSVKKAVTDIIANIGAPDILVNAAGVAEDGLLLRSSDKSIQNNINTNLIGPMVTSRAVLPPMLRKGGCIINIGSVVGTHGNVGQCAYSAAKAGLVGFTKSLSKEVGSRGIRVNLINPGYIETPMTAHIPQEKIDKIIQNTTLGRLGTTDDIVQAVRFVSTCTFITGQVLHVDGGLVL</sequence>
<dbReference type="eggNOG" id="KOG1200">
    <property type="taxonomic scope" value="Eukaryota"/>
</dbReference>
<dbReference type="GO" id="GO:0006633">
    <property type="term" value="P:fatty acid biosynthetic process"/>
    <property type="evidence" value="ECO:0007669"/>
    <property type="project" value="TreeGrafter"/>
</dbReference>
<keyword evidence="5" id="KW-1185">Reference proteome</keyword>
<keyword evidence="2" id="KW-0560">Oxidoreductase</keyword>
<dbReference type="Gene3D" id="3.40.50.720">
    <property type="entry name" value="NAD(P)-binding Rossmann-like Domain"/>
    <property type="match status" value="1"/>
</dbReference>
<dbReference type="SUPFAM" id="SSF51735">
    <property type="entry name" value="NAD(P)-binding Rossmann-fold domains"/>
    <property type="match status" value="1"/>
</dbReference>
<dbReference type="SMART" id="SM00822">
    <property type="entry name" value="PKS_KR"/>
    <property type="match status" value="1"/>
</dbReference>
<dbReference type="InterPro" id="IPR002347">
    <property type="entry name" value="SDR_fam"/>
</dbReference>
<evidence type="ECO:0000256" key="1">
    <source>
        <dbReference type="ARBA" id="ARBA00006484"/>
    </source>
</evidence>
<dbReference type="GeneID" id="25906476"/>
<reference evidence="4 5" key="1">
    <citation type="submission" date="2011-02" db="EMBL/GenBank/DDBJ databases">
        <title>The Genome Sequence of Sphaeroforma arctica JP610.</title>
        <authorList>
            <consortium name="The Broad Institute Genome Sequencing Platform"/>
            <person name="Russ C."/>
            <person name="Cuomo C."/>
            <person name="Young S.K."/>
            <person name="Zeng Q."/>
            <person name="Gargeya S."/>
            <person name="Alvarado L."/>
            <person name="Berlin A."/>
            <person name="Chapman S.B."/>
            <person name="Chen Z."/>
            <person name="Freedman E."/>
            <person name="Gellesch M."/>
            <person name="Goldberg J."/>
            <person name="Griggs A."/>
            <person name="Gujja S."/>
            <person name="Heilman E."/>
            <person name="Heiman D."/>
            <person name="Howarth C."/>
            <person name="Mehta T."/>
            <person name="Neiman D."/>
            <person name="Pearson M."/>
            <person name="Roberts A."/>
            <person name="Saif S."/>
            <person name="Shea T."/>
            <person name="Shenoy N."/>
            <person name="Sisk P."/>
            <person name="Stolte C."/>
            <person name="Sykes S."/>
            <person name="White J."/>
            <person name="Yandava C."/>
            <person name="Burger G."/>
            <person name="Gray M.W."/>
            <person name="Holland P.W.H."/>
            <person name="King N."/>
            <person name="Lang F.B.F."/>
            <person name="Roger A.J."/>
            <person name="Ruiz-Trillo I."/>
            <person name="Haas B."/>
            <person name="Nusbaum C."/>
            <person name="Birren B."/>
        </authorList>
    </citation>
    <scope>NUCLEOTIDE SEQUENCE [LARGE SCALE GENOMIC DNA]</scope>
    <source>
        <strain evidence="4 5">JP610</strain>
    </source>
</reference>
<dbReference type="AlphaFoldDB" id="A0A0L0FY08"/>
<accession>A0A0L0FY08</accession>
<dbReference type="InterPro" id="IPR057326">
    <property type="entry name" value="KR_dom"/>
</dbReference>
<protein>
    <recommendedName>
        <fullName evidence="3">Ketoreductase domain-containing protein</fullName>
    </recommendedName>
</protein>
<dbReference type="OrthoDB" id="294295at2759"/>